<dbReference type="Gene3D" id="3.30.200.20">
    <property type="entry name" value="Phosphorylase Kinase, domain 1"/>
    <property type="match status" value="1"/>
</dbReference>
<dbReference type="Gene3D" id="1.10.510.10">
    <property type="entry name" value="Transferase(Phosphotransferase) domain 1"/>
    <property type="match status" value="1"/>
</dbReference>
<dbReference type="InterPro" id="IPR008271">
    <property type="entry name" value="Ser/Thr_kinase_AS"/>
</dbReference>
<gene>
    <name evidence="9" type="ORF">ACFSFX_14155</name>
</gene>
<dbReference type="EC" id="2.7.11.1" evidence="1"/>
<feature type="compositionally biased region" description="Pro residues" evidence="7">
    <location>
        <begin position="312"/>
        <end position="322"/>
    </location>
</feature>
<keyword evidence="2" id="KW-0723">Serine/threonine-protein kinase</keyword>
<protein>
    <recommendedName>
        <fullName evidence="1">non-specific serine/threonine protein kinase</fullName>
        <ecNumber evidence="1">2.7.11.1</ecNumber>
    </recommendedName>
</protein>
<keyword evidence="4" id="KW-0547">Nucleotide-binding</keyword>
<evidence type="ECO:0000256" key="1">
    <source>
        <dbReference type="ARBA" id="ARBA00012513"/>
    </source>
</evidence>
<organism evidence="9 10">
    <name type="scientific">Arthrobacter flavus</name>
    <dbReference type="NCBI Taxonomy" id="95172"/>
    <lineage>
        <taxon>Bacteria</taxon>
        <taxon>Bacillati</taxon>
        <taxon>Actinomycetota</taxon>
        <taxon>Actinomycetes</taxon>
        <taxon>Micrococcales</taxon>
        <taxon>Micrococcaceae</taxon>
        <taxon>Arthrobacter</taxon>
    </lineage>
</organism>
<dbReference type="GO" id="GO:0004674">
    <property type="term" value="F:protein serine/threonine kinase activity"/>
    <property type="evidence" value="ECO:0007669"/>
    <property type="project" value="UniProtKB-EC"/>
</dbReference>
<reference evidence="10" key="1">
    <citation type="journal article" date="2019" name="Int. J. Syst. Evol. Microbiol.">
        <title>The Global Catalogue of Microorganisms (GCM) 10K type strain sequencing project: providing services to taxonomists for standard genome sequencing and annotation.</title>
        <authorList>
            <consortium name="The Broad Institute Genomics Platform"/>
            <consortium name="The Broad Institute Genome Sequencing Center for Infectious Disease"/>
            <person name="Wu L."/>
            <person name="Ma J."/>
        </authorList>
    </citation>
    <scope>NUCLEOTIDE SEQUENCE [LARGE SCALE GENOMIC DNA]</scope>
    <source>
        <strain evidence="10">JCM 11496</strain>
    </source>
</reference>
<dbReference type="Pfam" id="PF00069">
    <property type="entry name" value="Pkinase"/>
    <property type="match status" value="1"/>
</dbReference>
<evidence type="ECO:0000259" key="8">
    <source>
        <dbReference type="PROSITE" id="PS50011"/>
    </source>
</evidence>
<dbReference type="RefSeq" id="WP_343880846.1">
    <property type="nucleotide sequence ID" value="NZ_BAAAIJ010000051.1"/>
</dbReference>
<evidence type="ECO:0000256" key="5">
    <source>
        <dbReference type="ARBA" id="ARBA00022777"/>
    </source>
</evidence>
<dbReference type="PANTHER" id="PTHR43289:SF6">
    <property type="entry name" value="SERINE_THREONINE-PROTEIN KINASE NEKL-3"/>
    <property type="match status" value="1"/>
</dbReference>
<dbReference type="SMART" id="SM00220">
    <property type="entry name" value="S_TKc"/>
    <property type="match status" value="1"/>
</dbReference>
<evidence type="ECO:0000313" key="9">
    <source>
        <dbReference type="EMBL" id="MFD1847732.1"/>
    </source>
</evidence>
<dbReference type="InterPro" id="IPR011009">
    <property type="entry name" value="Kinase-like_dom_sf"/>
</dbReference>
<dbReference type="InterPro" id="IPR000719">
    <property type="entry name" value="Prot_kinase_dom"/>
</dbReference>
<sequence>MNQLLAQRYQTAELLGTGGAAAVYRAVDQNLGRDVAVKVFNPSTSDDDDYRRQHTETLLLATLNHPGLVTLHDAGLQQDESGRTTSFLVMELVDGRDLRKLLKAERLEPLQVAQLGADLADALAYVHSQGVIHRDVKPANILLYRSGEQDTRLYSKLTDFGIARMVDASMATATGATIGTANYLSPEQAHGTAVDYQSDIYSLGLVLLECLTGKKAFPGAVVEAAVARLLRDPEVPDDLGPFWAPLLTSMTARSPQQRPDAHEVALALREYAAADDDLLVARPAGAAPTDESSSESPGAITGGITTGNVYIPAPPTQAPTLG</sequence>
<dbReference type="PROSITE" id="PS50011">
    <property type="entry name" value="PROTEIN_KINASE_DOM"/>
    <property type="match status" value="1"/>
</dbReference>
<accession>A0ABW4QAJ8</accession>
<dbReference type="SUPFAM" id="SSF56112">
    <property type="entry name" value="Protein kinase-like (PK-like)"/>
    <property type="match status" value="1"/>
</dbReference>
<comment type="caution">
    <text evidence="9">The sequence shown here is derived from an EMBL/GenBank/DDBJ whole genome shotgun (WGS) entry which is preliminary data.</text>
</comment>
<name>A0ABW4QAJ8_9MICC</name>
<dbReference type="PROSITE" id="PS00108">
    <property type="entry name" value="PROTEIN_KINASE_ST"/>
    <property type="match status" value="1"/>
</dbReference>
<evidence type="ECO:0000256" key="7">
    <source>
        <dbReference type="SAM" id="MobiDB-lite"/>
    </source>
</evidence>
<proteinExistence type="predicted"/>
<dbReference type="CDD" id="cd14014">
    <property type="entry name" value="STKc_PknB_like"/>
    <property type="match status" value="1"/>
</dbReference>
<keyword evidence="10" id="KW-1185">Reference proteome</keyword>
<keyword evidence="5 9" id="KW-0418">Kinase</keyword>
<keyword evidence="6" id="KW-0067">ATP-binding</keyword>
<evidence type="ECO:0000256" key="2">
    <source>
        <dbReference type="ARBA" id="ARBA00022527"/>
    </source>
</evidence>
<dbReference type="Proteomes" id="UP001597307">
    <property type="component" value="Unassembled WGS sequence"/>
</dbReference>
<feature type="region of interest" description="Disordered" evidence="7">
    <location>
        <begin position="284"/>
        <end position="322"/>
    </location>
</feature>
<dbReference type="PANTHER" id="PTHR43289">
    <property type="entry name" value="MITOGEN-ACTIVATED PROTEIN KINASE KINASE KINASE 20-RELATED"/>
    <property type="match status" value="1"/>
</dbReference>
<evidence type="ECO:0000313" key="10">
    <source>
        <dbReference type="Proteomes" id="UP001597307"/>
    </source>
</evidence>
<evidence type="ECO:0000256" key="6">
    <source>
        <dbReference type="ARBA" id="ARBA00022840"/>
    </source>
</evidence>
<feature type="domain" description="Protein kinase" evidence="8">
    <location>
        <begin position="9"/>
        <end position="272"/>
    </location>
</feature>
<dbReference type="EMBL" id="JBHUGA010000060">
    <property type="protein sequence ID" value="MFD1847732.1"/>
    <property type="molecule type" value="Genomic_DNA"/>
</dbReference>
<evidence type="ECO:0000256" key="4">
    <source>
        <dbReference type="ARBA" id="ARBA00022741"/>
    </source>
</evidence>
<evidence type="ECO:0000256" key="3">
    <source>
        <dbReference type="ARBA" id="ARBA00022679"/>
    </source>
</evidence>
<keyword evidence="3 9" id="KW-0808">Transferase</keyword>